<feature type="region of interest" description="Disordered" evidence="1">
    <location>
        <begin position="1"/>
        <end position="37"/>
    </location>
</feature>
<comment type="caution">
    <text evidence="3">The sequence shown here is derived from an EMBL/GenBank/DDBJ whole genome shotgun (WGS) entry which is preliminary data.</text>
</comment>
<keyword evidence="2" id="KW-1133">Transmembrane helix</keyword>
<name>A0A853EQR3_9ACTO</name>
<evidence type="ECO:0000313" key="3">
    <source>
        <dbReference type="EMBL" id="NYS70461.1"/>
    </source>
</evidence>
<protein>
    <submittedName>
        <fullName evidence="3">Peptidase</fullName>
    </submittedName>
</protein>
<organism evidence="3 4">
    <name type="scientific">Actinomyces bowdenii</name>
    <dbReference type="NCBI Taxonomy" id="131109"/>
    <lineage>
        <taxon>Bacteria</taxon>
        <taxon>Bacillati</taxon>
        <taxon>Actinomycetota</taxon>
        <taxon>Actinomycetes</taxon>
        <taxon>Actinomycetales</taxon>
        <taxon>Actinomycetaceae</taxon>
        <taxon>Actinomyces</taxon>
    </lineage>
</organism>
<feature type="compositionally biased region" description="Pro residues" evidence="1">
    <location>
        <begin position="1"/>
        <end position="10"/>
    </location>
</feature>
<keyword evidence="2" id="KW-0812">Transmembrane</keyword>
<dbReference type="AlphaFoldDB" id="A0A853EQR3"/>
<sequence>LMPEPSPEPSPSGNVVPVLPTPSDTPTTTPPQSTGSLARTGANVLVALLVSGGVLVTGAIALAARRRAE</sequence>
<evidence type="ECO:0000313" key="4">
    <source>
        <dbReference type="Proteomes" id="UP000572528"/>
    </source>
</evidence>
<dbReference type="Proteomes" id="UP000572528">
    <property type="component" value="Unassembled WGS sequence"/>
</dbReference>
<evidence type="ECO:0000256" key="1">
    <source>
        <dbReference type="SAM" id="MobiDB-lite"/>
    </source>
</evidence>
<feature type="transmembrane region" description="Helical" evidence="2">
    <location>
        <begin position="44"/>
        <end position="64"/>
    </location>
</feature>
<gene>
    <name evidence="3" type="ORF">HZZ05_13295</name>
</gene>
<proteinExistence type="predicted"/>
<reference evidence="3 4" key="1">
    <citation type="submission" date="2020-07" db="EMBL/GenBank/DDBJ databases">
        <title>MOT database genomes.</title>
        <authorList>
            <person name="Joseph S."/>
            <person name="Aduse-Opoku J."/>
            <person name="Hashim A."/>
            <person name="Wade W."/>
            <person name="Curtis M."/>
        </authorList>
    </citation>
    <scope>NUCLEOTIDE SEQUENCE [LARGE SCALE GENOMIC DNA]</scope>
    <source>
        <strain evidence="3 4">WMus004</strain>
    </source>
</reference>
<keyword evidence="2" id="KW-0472">Membrane</keyword>
<accession>A0A853EQR3</accession>
<feature type="non-terminal residue" evidence="3">
    <location>
        <position position="1"/>
    </location>
</feature>
<evidence type="ECO:0000256" key="2">
    <source>
        <dbReference type="SAM" id="Phobius"/>
    </source>
</evidence>
<feature type="compositionally biased region" description="Low complexity" evidence="1">
    <location>
        <begin position="11"/>
        <end position="37"/>
    </location>
</feature>
<dbReference type="EMBL" id="JACBXV010000333">
    <property type="protein sequence ID" value="NYS70461.1"/>
    <property type="molecule type" value="Genomic_DNA"/>
</dbReference>